<name>A0A4Q1DBE5_9BACT</name>
<evidence type="ECO:0000313" key="2">
    <source>
        <dbReference type="Proteomes" id="UP000290545"/>
    </source>
</evidence>
<proteinExistence type="predicted"/>
<dbReference type="EMBL" id="SDHZ01000001">
    <property type="protein sequence ID" value="RXK86630.1"/>
    <property type="molecule type" value="Genomic_DNA"/>
</dbReference>
<sequence>MAGTMYCQVAILCFNRYNYMGGENVLQYRLLTGDSALYVDCSIKSYINQPEAKPEMAGLFYFQKKEIEFGKKAKILKELISDVDSVQVGFLKYMNKQDEEHAEYESRIFFWRGEYLVKIRLLELVKPIGLGTNSLADCIRDEIRFE</sequence>
<protein>
    <submittedName>
        <fullName evidence="1">Uncharacterized protein</fullName>
    </submittedName>
</protein>
<reference evidence="1 2" key="1">
    <citation type="submission" date="2019-01" db="EMBL/GenBank/DDBJ databases">
        <title>Filimonas sp. strain TTM-71.</title>
        <authorList>
            <person name="Chen W.-M."/>
        </authorList>
    </citation>
    <scope>NUCLEOTIDE SEQUENCE [LARGE SCALE GENOMIC DNA]</scope>
    <source>
        <strain evidence="1 2">TTM-71</strain>
    </source>
</reference>
<dbReference type="Proteomes" id="UP000290545">
    <property type="component" value="Unassembled WGS sequence"/>
</dbReference>
<accession>A0A4Q1DBE5</accession>
<evidence type="ECO:0000313" key="1">
    <source>
        <dbReference type="EMBL" id="RXK86630.1"/>
    </source>
</evidence>
<organism evidence="1 2">
    <name type="scientific">Filimonas effusa</name>
    <dbReference type="NCBI Taxonomy" id="2508721"/>
    <lineage>
        <taxon>Bacteria</taxon>
        <taxon>Pseudomonadati</taxon>
        <taxon>Bacteroidota</taxon>
        <taxon>Chitinophagia</taxon>
        <taxon>Chitinophagales</taxon>
        <taxon>Chitinophagaceae</taxon>
        <taxon>Filimonas</taxon>
    </lineage>
</organism>
<comment type="caution">
    <text evidence="1">The sequence shown here is derived from an EMBL/GenBank/DDBJ whole genome shotgun (WGS) entry which is preliminary data.</text>
</comment>
<keyword evidence="2" id="KW-1185">Reference proteome</keyword>
<dbReference type="RefSeq" id="WP_129002378.1">
    <property type="nucleotide sequence ID" value="NZ_SDHZ01000001.1"/>
</dbReference>
<gene>
    <name evidence="1" type="ORF">ESB13_07450</name>
</gene>
<dbReference type="AlphaFoldDB" id="A0A4Q1DBE5"/>